<dbReference type="SUPFAM" id="SSF52540">
    <property type="entry name" value="P-loop containing nucleoside triphosphate hydrolases"/>
    <property type="match status" value="1"/>
</dbReference>
<feature type="domain" description="ABC transporter" evidence="10">
    <location>
        <begin position="514"/>
        <end position="759"/>
    </location>
</feature>
<keyword evidence="5" id="KW-0067">ATP-binding</keyword>
<keyword evidence="8" id="KW-0175">Coiled coil</keyword>
<feature type="compositionally biased region" description="Low complexity" evidence="9">
    <location>
        <begin position="299"/>
        <end position="320"/>
    </location>
</feature>
<dbReference type="AlphaFoldDB" id="A0A0G4FNJ0"/>
<dbReference type="Gene3D" id="3.40.50.300">
    <property type="entry name" value="P-loop containing nucleotide triphosphate hydrolases"/>
    <property type="match status" value="1"/>
</dbReference>
<evidence type="ECO:0000256" key="4">
    <source>
        <dbReference type="ARBA" id="ARBA00022741"/>
    </source>
</evidence>
<sequence length="815" mass="89433">MAEDSLLSHFDGKNILLVGFDCFVGKVVLVKLLTAVNPEKIFLIASKRNSEKALHELLNSEICDPIRMDMGPDFSEMVSERLCEIPANLQKDGLGLSTDDAATLREKLDVVIECSSADMDILPLKDAVRKNVDDPLRLLTFTKECTKTPPFVHVSTAFANANHQGMVTVTETLHELPFDFHDVLQEIREASDSDIKSVQNRLMRGWPNAFTFTKALGEHALAVNRDSTDLFILRPSFVSPALSGPVAGYTETASIPAAFVFAGAAGVARSFYAEPSYKVDLIPVDFCADAVIACGGEALAEPEPSSSSSSSAPASAPVSPGREREERRNTRGRRREGDLGRLEVVAVSTSALNPARWEMLARTVNLYFHENPVPEDQLMGPRAASNGLTVELRTSIHKHRLAVAREKQQRLFSASNSSHARAAKKVLEQQLEPFMNSEWVFQGEKLALLAERLSDEDRQHLKLDVRSIVWDGYLKILCYGVERFLLHNLKAQPPAVTMTSEPMPCGVSRVSWDIDHFSVPKKGGSLKLLQGVKGSLEPGQVTAVMGPSGAGKSTFLMLLAGRGQTGELQGEIAVNGRSAAPEQLKSSCAFVEQEDSLLGYLTVDEELGFAARLRQESSDRAGKIGALRRSHAIDRVKRELGLEDIGDRPIGDYFRKGISGGQKRRVSIGKELVASRSILFLDEPTSGLDSFSCLQVIRAISELAKRRMLTVFVTIHQPSQEVLQVFDRIIFLTRGKLAYDGPVNYVLPFFDQLGYPAPPNTNAADHVIQVINTDFHEAKEEIDELVRKSAELSEKARTEGWANVFGSTAPAVKVS</sequence>
<feature type="coiled-coil region" evidence="8">
    <location>
        <begin position="768"/>
        <end position="795"/>
    </location>
</feature>
<comment type="subcellular location">
    <subcellularLocation>
        <location evidence="1">Membrane</location>
        <topology evidence="1">Multi-pass membrane protein</topology>
    </subcellularLocation>
</comment>
<dbReference type="SUPFAM" id="SSF51735">
    <property type="entry name" value="NAD(P)-binding Rossmann-fold domains"/>
    <property type="match status" value="1"/>
</dbReference>
<evidence type="ECO:0000256" key="9">
    <source>
        <dbReference type="SAM" id="MobiDB-lite"/>
    </source>
</evidence>
<dbReference type="PROSITE" id="PS50893">
    <property type="entry name" value="ABC_TRANSPORTER_2"/>
    <property type="match status" value="1"/>
</dbReference>
<evidence type="ECO:0000256" key="2">
    <source>
        <dbReference type="ARBA" id="ARBA00022448"/>
    </source>
</evidence>
<dbReference type="GO" id="GO:0005524">
    <property type="term" value="F:ATP binding"/>
    <property type="evidence" value="ECO:0007669"/>
    <property type="project" value="UniProtKB-KW"/>
</dbReference>
<dbReference type="InterPro" id="IPR003439">
    <property type="entry name" value="ABC_transporter-like_ATP-bd"/>
</dbReference>
<dbReference type="GO" id="GO:0140359">
    <property type="term" value="F:ABC-type transporter activity"/>
    <property type="evidence" value="ECO:0007669"/>
    <property type="project" value="InterPro"/>
</dbReference>
<name>A0A0G4FNJ0_9ALVE</name>
<evidence type="ECO:0000256" key="6">
    <source>
        <dbReference type="ARBA" id="ARBA00022989"/>
    </source>
</evidence>
<feature type="compositionally biased region" description="Basic and acidic residues" evidence="9">
    <location>
        <begin position="321"/>
        <end position="336"/>
    </location>
</feature>
<dbReference type="CDD" id="cd03213">
    <property type="entry name" value="ABCG_EPDR"/>
    <property type="match status" value="1"/>
</dbReference>
<evidence type="ECO:0000256" key="3">
    <source>
        <dbReference type="ARBA" id="ARBA00022692"/>
    </source>
</evidence>
<dbReference type="PhylomeDB" id="A0A0G4FNJ0"/>
<evidence type="ECO:0000256" key="5">
    <source>
        <dbReference type="ARBA" id="ARBA00022840"/>
    </source>
</evidence>
<evidence type="ECO:0000256" key="7">
    <source>
        <dbReference type="ARBA" id="ARBA00023136"/>
    </source>
</evidence>
<dbReference type="InterPro" id="IPR043926">
    <property type="entry name" value="ABCG_dom"/>
</dbReference>
<organism evidence="11">
    <name type="scientific">Chromera velia CCMP2878</name>
    <dbReference type="NCBI Taxonomy" id="1169474"/>
    <lineage>
        <taxon>Eukaryota</taxon>
        <taxon>Sar</taxon>
        <taxon>Alveolata</taxon>
        <taxon>Colpodellida</taxon>
        <taxon>Chromeraceae</taxon>
        <taxon>Chromera</taxon>
    </lineage>
</organism>
<dbReference type="InterPro" id="IPR013120">
    <property type="entry name" value="FAR_NAD-bd"/>
</dbReference>
<dbReference type="InterPro" id="IPR003593">
    <property type="entry name" value="AAA+_ATPase"/>
</dbReference>
<dbReference type="CDD" id="cd09071">
    <property type="entry name" value="FAR_C"/>
    <property type="match status" value="1"/>
</dbReference>
<dbReference type="SMART" id="SM00382">
    <property type="entry name" value="AAA"/>
    <property type="match status" value="1"/>
</dbReference>
<reference evidence="11" key="1">
    <citation type="submission" date="2014-11" db="EMBL/GenBank/DDBJ databases">
        <authorList>
            <person name="Otto D Thomas"/>
            <person name="Naeem Raeece"/>
        </authorList>
    </citation>
    <scope>NUCLEOTIDE SEQUENCE</scope>
</reference>
<protein>
    <recommendedName>
        <fullName evidence="10">ABC transporter domain-containing protein</fullName>
    </recommendedName>
</protein>
<keyword evidence="4" id="KW-0547">Nucleotide-binding</keyword>
<dbReference type="PANTHER" id="PTHR48041">
    <property type="entry name" value="ABC TRANSPORTER G FAMILY MEMBER 28"/>
    <property type="match status" value="1"/>
</dbReference>
<dbReference type="PANTHER" id="PTHR48041:SF91">
    <property type="entry name" value="ABC TRANSPORTER G FAMILY MEMBER 28"/>
    <property type="match status" value="1"/>
</dbReference>
<dbReference type="Gene3D" id="3.40.50.720">
    <property type="entry name" value="NAD(P)-binding Rossmann-like Domain"/>
    <property type="match status" value="1"/>
</dbReference>
<dbReference type="InterPro" id="IPR017871">
    <property type="entry name" value="ABC_transporter-like_CS"/>
</dbReference>
<dbReference type="GO" id="GO:0016887">
    <property type="term" value="F:ATP hydrolysis activity"/>
    <property type="evidence" value="ECO:0007669"/>
    <property type="project" value="InterPro"/>
</dbReference>
<dbReference type="Pfam" id="PF07993">
    <property type="entry name" value="NAD_binding_4"/>
    <property type="match status" value="1"/>
</dbReference>
<dbReference type="Pfam" id="PF19055">
    <property type="entry name" value="ABC2_membrane_7"/>
    <property type="match status" value="1"/>
</dbReference>
<dbReference type="Pfam" id="PF03015">
    <property type="entry name" value="Sterile"/>
    <property type="match status" value="1"/>
</dbReference>
<accession>A0A0G4FNJ0</accession>
<evidence type="ECO:0000256" key="8">
    <source>
        <dbReference type="SAM" id="Coils"/>
    </source>
</evidence>
<keyword evidence="7" id="KW-0472">Membrane</keyword>
<evidence type="ECO:0000313" key="11">
    <source>
        <dbReference type="EMBL" id="CEM15792.1"/>
    </source>
</evidence>
<feature type="region of interest" description="Disordered" evidence="9">
    <location>
        <begin position="299"/>
        <end position="336"/>
    </location>
</feature>
<gene>
    <name evidence="11" type="ORF">Cvel_3553</name>
</gene>
<dbReference type="InterPro" id="IPR036291">
    <property type="entry name" value="NAD(P)-bd_dom_sf"/>
</dbReference>
<dbReference type="VEuPathDB" id="CryptoDB:Cvel_3553"/>
<proteinExistence type="predicted"/>
<dbReference type="Pfam" id="PF00005">
    <property type="entry name" value="ABC_tran"/>
    <property type="match status" value="1"/>
</dbReference>
<evidence type="ECO:0000259" key="10">
    <source>
        <dbReference type="PROSITE" id="PS50893"/>
    </source>
</evidence>
<dbReference type="InterPro" id="IPR027417">
    <property type="entry name" value="P-loop_NTPase"/>
</dbReference>
<dbReference type="InterPro" id="IPR033640">
    <property type="entry name" value="FAR_C"/>
</dbReference>
<dbReference type="GO" id="GO:0016020">
    <property type="term" value="C:membrane"/>
    <property type="evidence" value="ECO:0007669"/>
    <property type="project" value="UniProtKB-SubCell"/>
</dbReference>
<keyword evidence="3" id="KW-0812">Transmembrane</keyword>
<dbReference type="PROSITE" id="PS00211">
    <property type="entry name" value="ABC_TRANSPORTER_1"/>
    <property type="match status" value="1"/>
</dbReference>
<evidence type="ECO:0000256" key="1">
    <source>
        <dbReference type="ARBA" id="ARBA00004141"/>
    </source>
</evidence>
<keyword evidence="6" id="KW-1133">Transmembrane helix</keyword>
<dbReference type="EMBL" id="CDMZ01000507">
    <property type="protein sequence ID" value="CEM15792.1"/>
    <property type="molecule type" value="Genomic_DNA"/>
</dbReference>
<keyword evidence="2" id="KW-0813">Transport</keyword>
<dbReference type="InterPro" id="IPR050352">
    <property type="entry name" value="ABCG_transporters"/>
</dbReference>